<reference evidence="1 2" key="1">
    <citation type="submission" date="2024-10" db="EMBL/GenBank/DDBJ databases">
        <title>The Natural Products Discovery Center: Release of the First 8490 Sequenced Strains for Exploring Actinobacteria Biosynthetic Diversity.</title>
        <authorList>
            <person name="Kalkreuter E."/>
            <person name="Kautsar S.A."/>
            <person name="Yang D."/>
            <person name="Bader C.D."/>
            <person name="Teijaro C.N."/>
            <person name="Fluegel L."/>
            <person name="Davis C.M."/>
            <person name="Simpson J.R."/>
            <person name="Lauterbach L."/>
            <person name="Steele A.D."/>
            <person name="Gui C."/>
            <person name="Meng S."/>
            <person name="Li G."/>
            <person name="Viehrig K."/>
            <person name="Ye F."/>
            <person name="Su P."/>
            <person name="Kiefer A.F."/>
            <person name="Nichols A."/>
            <person name="Cepeda A.J."/>
            <person name="Yan W."/>
            <person name="Fan B."/>
            <person name="Jiang Y."/>
            <person name="Adhikari A."/>
            <person name="Zheng C.-J."/>
            <person name="Schuster L."/>
            <person name="Cowan T.M."/>
            <person name="Smanski M.J."/>
            <person name="Chevrette M.G."/>
            <person name="De Carvalho L.P.S."/>
            <person name="Shen B."/>
        </authorList>
    </citation>
    <scope>NUCLEOTIDE SEQUENCE [LARGE SCALE GENOMIC DNA]</scope>
    <source>
        <strain evidence="1 2">NPDC053399</strain>
    </source>
</reference>
<gene>
    <name evidence="1" type="ORF">ACIGXA_23865</name>
</gene>
<dbReference type="Proteomes" id="UP001614394">
    <property type="component" value="Unassembled WGS sequence"/>
</dbReference>
<dbReference type="RefSeq" id="WP_399652779.1">
    <property type="nucleotide sequence ID" value="NZ_JBITYG010000007.1"/>
</dbReference>
<proteinExistence type="predicted"/>
<dbReference type="EMBL" id="JBITYG010000007">
    <property type="protein sequence ID" value="MFI9103565.1"/>
    <property type="molecule type" value="Genomic_DNA"/>
</dbReference>
<comment type="caution">
    <text evidence="1">The sequence shown here is derived from an EMBL/GenBank/DDBJ whole genome shotgun (WGS) entry which is preliminary data.</text>
</comment>
<name>A0ABW8CAV6_9ACTN</name>
<evidence type="ECO:0000313" key="2">
    <source>
        <dbReference type="Proteomes" id="UP001614394"/>
    </source>
</evidence>
<keyword evidence="2" id="KW-1185">Reference proteome</keyword>
<evidence type="ECO:0008006" key="3">
    <source>
        <dbReference type="Google" id="ProtNLM"/>
    </source>
</evidence>
<organism evidence="1 2">
    <name type="scientific">Streptomyces fildesensis</name>
    <dbReference type="NCBI Taxonomy" id="375757"/>
    <lineage>
        <taxon>Bacteria</taxon>
        <taxon>Bacillati</taxon>
        <taxon>Actinomycetota</taxon>
        <taxon>Actinomycetes</taxon>
        <taxon>Kitasatosporales</taxon>
        <taxon>Streptomycetaceae</taxon>
        <taxon>Streptomyces</taxon>
    </lineage>
</organism>
<protein>
    <recommendedName>
        <fullName evidence="3">GATA-type domain-containing protein</fullName>
    </recommendedName>
</protein>
<accession>A0ABW8CAV6</accession>
<sequence length="135" mass="14760">MPDHSTAPVPQPVQIPERADTVGPGWQELLGRLHHQLRAMVPGYRLVDLGEKFGGLRVHVESVGDDGDATRTLITAAEAESMRTCEFCGAPGRVRTREDASRGWRKTVCDTCHGLWSAHHLMIVNGAVRGRPSEA</sequence>
<evidence type="ECO:0000313" key="1">
    <source>
        <dbReference type="EMBL" id="MFI9103565.1"/>
    </source>
</evidence>